<dbReference type="GO" id="GO:0006269">
    <property type="term" value="P:DNA replication, synthesis of primer"/>
    <property type="evidence" value="ECO:0007669"/>
    <property type="project" value="UniProtKB-UniRule"/>
</dbReference>
<evidence type="ECO:0000256" key="4">
    <source>
        <dbReference type="ARBA" id="ARBA00022695"/>
    </source>
</evidence>
<keyword evidence="4 12" id="KW-0548">Nucleotidyltransferase</keyword>
<keyword evidence="7 14" id="KW-0863">Zinc-finger</keyword>
<sequence length="504" mass="56808">MIDPINEIKQRLDIVDVISGYIKLTKVGANYKALCPFHNEKTPSFIVSPSKQIWHCFGSCSEGGDIFKFVTKIEGLEFSDALRLLADKAGVVLTKQDPRLKTERAKLYEFNERAADYFERCLAAAKEPLKYLKKRGLAKKTIKAFRLGYAPEKTKALRQFKNRIIFPICDLNSQVAGFTARILPARIATRSVAGGPKYINSPDSLIYKKSLILFGLDKAKEAIRKKNLCILAEGNMDVIMSHQAGIKNAVASSGSALGLDQLKIIKRYTNNLALAFDSDSAGEKATKRTIDLAIEQEMNVRIIILKEKDPADLIKGQGKLVWQKAIKKAKPIMKYYFDDAFAKFNPVGAGHVLPVEGKKEIAKILLPIIKRIPNRIEQAHWLQKLAQKLRINEKTLLEVMLKSKIPASPAGRQNPNRLPTKSRFERLQERLASLEKGELLIDDAKKEIEVCRKAIKIIELKDELKGLSEKIKQAEADKNKKSLNKFLQNFNYATQKINNYTSKN</sequence>
<keyword evidence="6 13" id="KW-0479">Metal-binding</keyword>
<evidence type="ECO:0000256" key="1">
    <source>
        <dbReference type="ARBA" id="ARBA00022478"/>
    </source>
</evidence>
<dbReference type="SMART" id="SM00400">
    <property type="entry name" value="ZnF_CHCC"/>
    <property type="match status" value="1"/>
</dbReference>
<dbReference type="EC" id="2.7.7.101" evidence="12"/>
<evidence type="ECO:0000256" key="12">
    <source>
        <dbReference type="HAMAP-Rule" id="MF_00974"/>
    </source>
</evidence>
<dbReference type="GO" id="GO:0000428">
    <property type="term" value="C:DNA-directed RNA polymerase complex"/>
    <property type="evidence" value="ECO:0007669"/>
    <property type="project" value="UniProtKB-KW"/>
</dbReference>
<dbReference type="Gene3D" id="3.90.980.10">
    <property type="entry name" value="DNA primase, catalytic core, N-terminal domain"/>
    <property type="match status" value="2"/>
</dbReference>
<keyword evidence="15" id="KW-0175">Coiled coil</keyword>
<comment type="catalytic activity">
    <reaction evidence="12">
        <text>ssDNA + n NTP = ssDNA/pppN(pN)n-1 hybrid + (n-1) diphosphate.</text>
        <dbReference type="EC" id="2.7.7.101"/>
    </reaction>
</comment>
<dbReference type="Pfam" id="PF10410">
    <property type="entry name" value="DnaB_bind"/>
    <property type="match status" value="1"/>
</dbReference>
<feature type="coiled-coil region" evidence="15">
    <location>
        <begin position="441"/>
        <end position="484"/>
    </location>
</feature>
<dbReference type="CDD" id="cd03364">
    <property type="entry name" value="TOPRIM_DnaG_primases"/>
    <property type="match status" value="1"/>
</dbReference>
<dbReference type="Proteomes" id="UP000231480">
    <property type="component" value="Unassembled WGS sequence"/>
</dbReference>
<keyword evidence="2 12" id="KW-0639">Primosome</keyword>
<dbReference type="SMART" id="SM00493">
    <property type="entry name" value="TOPRIM"/>
    <property type="match status" value="1"/>
</dbReference>
<evidence type="ECO:0000256" key="7">
    <source>
        <dbReference type="ARBA" id="ARBA00022771"/>
    </source>
</evidence>
<dbReference type="InterPro" id="IPR037068">
    <property type="entry name" value="DNA_primase_core_N_sf"/>
</dbReference>
<dbReference type="Gene3D" id="3.40.1360.10">
    <property type="match status" value="1"/>
</dbReference>
<keyword evidence="3 12" id="KW-0808">Transferase</keyword>
<dbReference type="InterPro" id="IPR013264">
    <property type="entry name" value="DNAG_N"/>
</dbReference>
<dbReference type="InterPro" id="IPR019475">
    <property type="entry name" value="DNA_primase_DnaB-bd"/>
</dbReference>
<evidence type="ECO:0000256" key="2">
    <source>
        <dbReference type="ARBA" id="ARBA00022515"/>
    </source>
</evidence>
<keyword evidence="1 12" id="KW-0240">DNA-directed RNA polymerase</keyword>
<accession>A0A2G9YDH9</accession>
<evidence type="ECO:0000256" key="3">
    <source>
        <dbReference type="ARBA" id="ARBA00022679"/>
    </source>
</evidence>
<gene>
    <name evidence="12" type="primary">dnaG</name>
    <name evidence="17" type="ORF">COX44_00685</name>
</gene>
<dbReference type="SUPFAM" id="SSF57783">
    <property type="entry name" value="Zinc beta-ribbon"/>
    <property type="match status" value="1"/>
</dbReference>
<evidence type="ECO:0000256" key="10">
    <source>
        <dbReference type="ARBA" id="ARBA00023125"/>
    </source>
</evidence>
<organism evidence="17 18">
    <name type="scientific">Candidatus Portnoybacteria bacterium CG23_combo_of_CG06-09_8_20_14_all_37_13</name>
    <dbReference type="NCBI Taxonomy" id="1974819"/>
    <lineage>
        <taxon>Bacteria</taxon>
        <taxon>Candidatus Portnoyibacteriota</taxon>
    </lineage>
</organism>
<evidence type="ECO:0000256" key="8">
    <source>
        <dbReference type="ARBA" id="ARBA00022833"/>
    </source>
</evidence>
<evidence type="ECO:0000256" key="14">
    <source>
        <dbReference type="PIRSR" id="PIRSR002811-1"/>
    </source>
</evidence>
<protein>
    <recommendedName>
        <fullName evidence="12 13">DNA primase</fullName>
        <ecNumber evidence="12">2.7.7.101</ecNumber>
    </recommendedName>
</protein>
<reference evidence="17 18" key="1">
    <citation type="submission" date="2017-09" db="EMBL/GenBank/DDBJ databases">
        <title>Depth-based differentiation of microbial function through sediment-hosted aquifers and enrichment of novel symbionts in the deep terrestrial subsurface.</title>
        <authorList>
            <person name="Probst A.J."/>
            <person name="Ladd B."/>
            <person name="Jarett J.K."/>
            <person name="Geller-Mcgrath D.E."/>
            <person name="Sieber C.M."/>
            <person name="Emerson J.B."/>
            <person name="Anantharaman K."/>
            <person name="Thomas B.C."/>
            <person name="Malmstrom R."/>
            <person name="Stieglmeier M."/>
            <person name="Klingl A."/>
            <person name="Woyke T."/>
            <person name="Ryan C.M."/>
            <person name="Banfield J.F."/>
        </authorList>
    </citation>
    <scope>NUCLEOTIDE SEQUENCE [LARGE SCALE GENOMIC DNA]</scope>
    <source>
        <strain evidence="17">CG23_combo_of_CG06-09_8_20_14_all_37_13</strain>
    </source>
</reference>
<feature type="zinc finger region" description="CHC2-type" evidence="14">
    <location>
        <begin position="35"/>
        <end position="60"/>
    </location>
</feature>
<keyword evidence="9" id="KW-0460">Magnesium</keyword>
<evidence type="ECO:0000256" key="15">
    <source>
        <dbReference type="SAM" id="Coils"/>
    </source>
</evidence>
<comment type="cofactor">
    <cofactor evidence="13 14">
        <name>Zn(2+)</name>
        <dbReference type="ChEBI" id="CHEBI:29105"/>
    </cofactor>
    <text evidence="13 14">Binds 1 zinc ion per monomer.</text>
</comment>
<name>A0A2G9YDH9_9BACT</name>
<comment type="subunit">
    <text evidence="12">Monomer. Interacts with DnaB.</text>
</comment>
<dbReference type="PROSITE" id="PS50880">
    <property type="entry name" value="TOPRIM"/>
    <property type="match status" value="1"/>
</dbReference>
<evidence type="ECO:0000259" key="16">
    <source>
        <dbReference type="PROSITE" id="PS50880"/>
    </source>
</evidence>
<dbReference type="PANTHER" id="PTHR30313:SF2">
    <property type="entry name" value="DNA PRIMASE"/>
    <property type="match status" value="1"/>
</dbReference>
<dbReference type="GO" id="GO:1990077">
    <property type="term" value="C:primosome complex"/>
    <property type="evidence" value="ECO:0007669"/>
    <property type="project" value="UniProtKB-KW"/>
</dbReference>
<keyword evidence="11 12" id="KW-0804">Transcription</keyword>
<dbReference type="GO" id="GO:0003677">
    <property type="term" value="F:DNA binding"/>
    <property type="evidence" value="ECO:0007669"/>
    <property type="project" value="UniProtKB-KW"/>
</dbReference>
<dbReference type="Pfam" id="PF01807">
    <property type="entry name" value="Zn_ribbon_DnaG"/>
    <property type="match status" value="1"/>
</dbReference>
<comment type="caution">
    <text evidence="12">Lacks conserved residue(s) required for the propagation of feature annotation.</text>
</comment>
<dbReference type="InterPro" id="IPR036977">
    <property type="entry name" value="DNA_primase_Znf_CHC2"/>
</dbReference>
<dbReference type="HAMAP" id="MF_00974">
    <property type="entry name" value="DNA_primase_DnaG"/>
    <property type="match status" value="1"/>
</dbReference>
<dbReference type="Pfam" id="PF08275">
    <property type="entry name" value="DNAG_N"/>
    <property type="match status" value="1"/>
</dbReference>
<dbReference type="InterPro" id="IPR002694">
    <property type="entry name" value="Znf_CHC2"/>
</dbReference>
<dbReference type="SUPFAM" id="SSF56731">
    <property type="entry name" value="DNA primase core"/>
    <property type="match status" value="1"/>
</dbReference>
<evidence type="ECO:0000313" key="17">
    <source>
        <dbReference type="EMBL" id="PIP17287.1"/>
    </source>
</evidence>
<evidence type="ECO:0000256" key="9">
    <source>
        <dbReference type="ARBA" id="ARBA00022842"/>
    </source>
</evidence>
<proteinExistence type="inferred from homology"/>
<evidence type="ECO:0000256" key="13">
    <source>
        <dbReference type="PIRNR" id="PIRNR002811"/>
    </source>
</evidence>
<dbReference type="PANTHER" id="PTHR30313">
    <property type="entry name" value="DNA PRIMASE"/>
    <property type="match status" value="1"/>
</dbReference>
<keyword evidence="10 12" id="KW-0238">DNA-binding</keyword>
<evidence type="ECO:0000256" key="5">
    <source>
        <dbReference type="ARBA" id="ARBA00022705"/>
    </source>
</evidence>
<dbReference type="Gene3D" id="3.90.580.10">
    <property type="entry name" value="Zinc finger, CHC2-type domain"/>
    <property type="match status" value="1"/>
</dbReference>
<evidence type="ECO:0000256" key="6">
    <source>
        <dbReference type="ARBA" id="ARBA00022723"/>
    </source>
</evidence>
<dbReference type="InterPro" id="IPR030846">
    <property type="entry name" value="DnaG_bac"/>
</dbReference>
<dbReference type="GO" id="GO:0008270">
    <property type="term" value="F:zinc ion binding"/>
    <property type="evidence" value="ECO:0007669"/>
    <property type="project" value="UniProtKB-KW"/>
</dbReference>
<evidence type="ECO:0000313" key="18">
    <source>
        <dbReference type="Proteomes" id="UP000231480"/>
    </source>
</evidence>
<keyword evidence="8 13" id="KW-0862">Zinc</keyword>
<comment type="caution">
    <text evidence="17">The sequence shown here is derived from an EMBL/GenBank/DDBJ whole genome shotgun (WGS) entry which is preliminary data.</text>
</comment>
<dbReference type="GO" id="GO:0005737">
    <property type="term" value="C:cytoplasm"/>
    <property type="evidence" value="ECO:0007669"/>
    <property type="project" value="TreeGrafter"/>
</dbReference>
<comment type="similarity">
    <text evidence="12 13">Belongs to the DnaG primase family.</text>
</comment>
<dbReference type="InterPro" id="IPR050219">
    <property type="entry name" value="DnaG_primase"/>
</dbReference>
<comment type="function">
    <text evidence="12 13">RNA polymerase that catalyzes the synthesis of short RNA molecules used as primers for DNA polymerase during DNA replication.</text>
</comment>
<dbReference type="EMBL" id="PCRH01000017">
    <property type="protein sequence ID" value="PIP17287.1"/>
    <property type="molecule type" value="Genomic_DNA"/>
</dbReference>
<dbReference type="InterPro" id="IPR006171">
    <property type="entry name" value="TOPRIM_dom"/>
</dbReference>
<dbReference type="Pfam" id="PF13155">
    <property type="entry name" value="Toprim_2"/>
    <property type="match status" value="1"/>
</dbReference>
<dbReference type="InterPro" id="IPR034151">
    <property type="entry name" value="TOPRIM_DnaG_bac"/>
</dbReference>
<keyword evidence="5 12" id="KW-0235">DNA replication</keyword>
<dbReference type="AlphaFoldDB" id="A0A2G9YDH9"/>
<dbReference type="PIRSF" id="PIRSF002811">
    <property type="entry name" value="DnaG"/>
    <property type="match status" value="1"/>
</dbReference>
<dbReference type="FunFam" id="3.90.580.10:FF:000001">
    <property type="entry name" value="DNA primase"/>
    <property type="match status" value="1"/>
</dbReference>
<dbReference type="GO" id="GO:0003899">
    <property type="term" value="F:DNA-directed RNA polymerase activity"/>
    <property type="evidence" value="ECO:0007669"/>
    <property type="project" value="UniProtKB-UniRule"/>
</dbReference>
<evidence type="ECO:0000256" key="11">
    <source>
        <dbReference type="ARBA" id="ARBA00023163"/>
    </source>
</evidence>
<feature type="domain" description="Toprim" evidence="16">
    <location>
        <begin position="227"/>
        <end position="308"/>
    </location>
</feature>